<name>A0A109JZ40_9BRAD</name>
<gene>
    <name evidence="1" type="ORF">AS156_38005</name>
</gene>
<accession>A0A109JZ40</accession>
<comment type="caution">
    <text evidence="1">The sequence shown here is derived from an EMBL/GenBank/DDBJ whole genome shotgun (WGS) entry which is preliminary data.</text>
</comment>
<dbReference type="EMBL" id="LNCU01000041">
    <property type="protein sequence ID" value="KWV57524.1"/>
    <property type="molecule type" value="Genomic_DNA"/>
</dbReference>
<organism evidence="1 2">
    <name type="scientific">Bradyrhizobium macuxiense</name>
    <dbReference type="NCBI Taxonomy" id="1755647"/>
    <lineage>
        <taxon>Bacteria</taxon>
        <taxon>Pseudomonadati</taxon>
        <taxon>Pseudomonadota</taxon>
        <taxon>Alphaproteobacteria</taxon>
        <taxon>Hyphomicrobiales</taxon>
        <taxon>Nitrobacteraceae</taxon>
        <taxon>Bradyrhizobium</taxon>
    </lineage>
</organism>
<dbReference type="OrthoDB" id="9875298at2"/>
<evidence type="ECO:0000313" key="1">
    <source>
        <dbReference type="EMBL" id="KWV57524.1"/>
    </source>
</evidence>
<reference evidence="1 2" key="1">
    <citation type="submission" date="2015-11" db="EMBL/GenBank/DDBJ databases">
        <title>Draft Genome Sequence of the Strain BR 10303 (Bradyrhizobium sp.) isolated from nodules of Centrolobium paraense.</title>
        <authorList>
            <person name="Zelli J.E."/>
            <person name="Simoes-Araujo J.L."/>
            <person name="Barauna A.C."/>
            <person name="Silva K."/>
        </authorList>
    </citation>
    <scope>NUCLEOTIDE SEQUENCE [LARGE SCALE GENOMIC DNA]</scope>
    <source>
        <strain evidence="1 2">BR 10303</strain>
    </source>
</reference>
<sequence>MTNPEETTETIDVRAIKHICLVGNNRAWVQLSTLILRSGASRVSKDEATDRASWFETALRASSP</sequence>
<proteinExistence type="predicted"/>
<keyword evidence="2" id="KW-1185">Reference proteome</keyword>
<evidence type="ECO:0000313" key="2">
    <source>
        <dbReference type="Proteomes" id="UP000057737"/>
    </source>
</evidence>
<dbReference type="Proteomes" id="UP000057737">
    <property type="component" value="Unassembled WGS sequence"/>
</dbReference>
<dbReference type="RefSeq" id="WP_066504906.1">
    <property type="nucleotide sequence ID" value="NZ_LNCU01000041.1"/>
</dbReference>
<dbReference type="AlphaFoldDB" id="A0A109JZ40"/>
<protein>
    <submittedName>
        <fullName evidence="1">Uncharacterized protein</fullName>
    </submittedName>
</protein>